<name>A0A6J5NQM4_9CAUD</name>
<evidence type="ECO:0000313" key="1">
    <source>
        <dbReference type="EMBL" id="CAB4159455.1"/>
    </source>
</evidence>
<dbReference type="EMBL" id="LR796670">
    <property type="protein sequence ID" value="CAB4159455.1"/>
    <property type="molecule type" value="Genomic_DNA"/>
</dbReference>
<accession>A0A6J5NQM4</accession>
<protein>
    <submittedName>
        <fullName evidence="1">Uncharacterized protein</fullName>
    </submittedName>
</protein>
<sequence length="101" mass="11696">MNKETLDILIDSLSEKEWQELKSRAEVKRAFMASDLLRARRESAIQFGDWILKHNVTDGYDMDGSSCWIVPDGKGETYTTLELYVIYITGGWDDVEEQEDE</sequence>
<organism evidence="1">
    <name type="scientific">uncultured Caudovirales phage</name>
    <dbReference type="NCBI Taxonomy" id="2100421"/>
    <lineage>
        <taxon>Viruses</taxon>
        <taxon>Duplodnaviria</taxon>
        <taxon>Heunggongvirae</taxon>
        <taxon>Uroviricota</taxon>
        <taxon>Caudoviricetes</taxon>
        <taxon>Peduoviridae</taxon>
        <taxon>Maltschvirus</taxon>
        <taxon>Maltschvirus maltsch</taxon>
    </lineage>
</organism>
<gene>
    <name evidence="1" type="ORF">UFOVP699_191</name>
</gene>
<proteinExistence type="predicted"/>
<reference evidence="1" key="1">
    <citation type="submission" date="2020-04" db="EMBL/GenBank/DDBJ databases">
        <authorList>
            <person name="Chiriac C."/>
            <person name="Salcher M."/>
            <person name="Ghai R."/>
            <person name="Kavagutti S V."/>
        </authorList>
    </citation>
    <scope>NUCLEOTIDE SEQUENCE</scope>
</reference>